<reference evidence="4" key="1">
    <citation type="submission" date="2015-05" db="EMBL/GenBank/DDBJ databases">
        <authorList>
            <person name="Rovetto F."/>
            <person name="Cocolin L."/>
            <person name="Illeghems K."/>
            <person name="Van Nieuwerburgh F."/>
            <person name="Houf K."/>
        </authorList>
    </citation>
    <scope>NUCLEOTIDE SEQUENCE [LARGE SCALE GENOMIC DNA]</scope>
    <source>
        <strain evidence="4">DU22</strain>
    </source>
</reference>
<sequence length="293" mass="35509">MSFFALINDILIIELEVKDKINDKFLKEFISTNLNLNNVTLEKNQKIYINYLEITKEYQIFILDKKFKHFEYEAILKEFKEFDFLDYSLFIYDDFFVIFKNKELFYFNKLNKNVNKSDLLSFLKKKFNIEFSSIKELSKDELEILKNSYESKYKNHKKDKNSLKNINLSKDYSFILYIVYVFLVVVFITIYFKNEIDMKNSTKNLDSKIISKELEFRSFTNELNKIIENIENNDLNIVILDFKYDQMKMILESKSKENFNKFLNNFNKIEQSSIDFISDRETFRLTIDVELFK</sequence>
<keyword evidence="2" id="KW-1133">Transmembrane helix</keyword>
<evidence type="ECO:0000256" key="2">
    <source>
        <dbReference type="SAM" id="Phobius"/>
    </source>
</evidence>
<evidence type="ECO:0000313" key="3">
    <source>
        <dbReference type="EMBL" id="OCL97700.1"/>
    </source>
</evidence>
<dbReference type="EMBL" id="LCUJ01000009">
    <property type="protein sequence ID" value="OCL97700.1"/>
    <property type="molecule type" value="Genomic_DNA"/>
</dbReference>
<keyword evidence="2" id="KW-0472">Membrane</keyword>
<feature type="coiled-coil region" evidence="1">
    <location>
        <begin position="139"/>
        <end position="166"/>
    </location>
</feature>
<evidence type="ECO:0000256" key="1">
    <source>
        <dbReference type="SAM" id="Coils"/>
    </source>
</evidence>
<protein>
    <submittedName>
        <fullName evidence="3">Uncharacterized protein</fullName>
    </submittedName>
</protein>
<keyword evidence="2" id="KW-0812">Transmembrane</keyword>
<proteinExistence type="predicted"/>
<dbReference type="Proteomes" id="UP000093281">
    <property type="component" value="Unassembled WGS sequence"/>
</dbReference>
<gene>
    <name evidence="3" type="ORF">AAX29_01854</name>
</gene>
<dbReference type="RefSeq" id="WP_066174590.1">
    <property type="nucleotide sequence ID" value="NZ_LCUJ01000009.1"/>
</dbReference>
<comment type="caution">
    <text evidence="3">The sequence shown here is derived from an EMBL/GenBank/DDBJ whole genome shotgun (WGS) entry which is preliminary data.</text>
</comment>
<feature type="transmembrane region" description="Helical" evidence="2">
    <location>
        <begin position="174"/>
        <end position="192"/>
    </location>
</feature>
<organism evidence="3 4">
    <name type="scientific">Aliarcobacter thereius</name>
    <dbReference type="NCBI Taxonomy" id="544718"/>
    <lineage>
        <taxon>Bacteria</taxon>
        <taxon>Pseudomonadati</taxon>
        <taxon>Campylobacterota</taxon>
        <taxon>Epsilonproteobacteria</taxon>
        <taxon>Campylobacterales</taxon>
        <taxon>Arcobacteraceae</taxon>
        <taxon>Aliarcobacter</taxon>
    </lineage>
</organism>
<name>A0A1C0B599_9BACT</name>
<evidence type="ECO:0000313" key="4">
    <source>
        <dbReference type="Proteomes" id="UP000093281"/>
    </source>
</evidence>
<dbReference type="STRING" id="544718.AAX25_01973"/>
<accession>A0A1C0B599</accession>
<dbReference type="OrthoDB" id="5348749at2"/>
<keyword evidence="1" id="KW-0175">Coiled coil</keyword>
<dbReference type="AlphaFoldDB" id="A0A1C0B599"/>